<dbReference type="EnsemblPlants" id="PNT66322">
    <property type="protein sequence ID" value="PNT66322"/>
    <property type="gene ID" value="BRADI_3g10105v3"/>
</dbReference>
<reference evidence="2" key="2">
    <citation type="submission" date="2017-06" db="EMBL/GenBank/DDBJ databases">
        <title>WGS assembly of Brachypodium distachyon.</title>
        <authorList>
            <consortium name="The International Brachypodium Initiative"/>
            <person name="Lucas S."/>
            <person name="Harmon-Smith M."/>
            <person name="Lail K."/>
            <person name="Tice H."/>
            <person name="Grimwood J."/>
            <person name="Bruce D."/>
            <person name="Barry K."/>
            <person name="Shu S."/>
            <person name="Lindquist E."/>
            <person name="Wang M."/>
            <person name="Pitluck S."/>
            <person name="Vogel J.P."/>
            <person name="Garvin D.F."/>
            <person name="Mockler T.C."/>
            <person name="Schmutz J."/>
            <person name="Rokhsar D."/>
            <person name="Bevan M.W."/>
        </authorList>
    </citation>
    <scope>NUCLEOTIDE SEQUENCE</scope>
    <source>
        <strain evidence="2">Bd21</strain>
    </source>
</reference>
<keyword evidence="4" id="KW-1185">Reference proteome</keyword>
<feature type="region of interest" description="Disordered" evidence="1">
    <location>
        <begin position="33"/>
        <end position="73"/>
    </location>
</feature>
<sequence>MSRCGEGGCWAAEQGRAGAAAEKGVPCRRYSRGAMATKQTEPAHDDRSSMAAATGHGATNGGEAGPDPEETVVGLDGDLSLILIHSKCR</sequence>
<dbReference type="AlphaFoldDB" id="A0A2K2CWC5"/>
<protein>
    <submittedName>
        <fullName evidence="2 3">Uncharacterized protein</fullName>
    </submittedName>
</protein>
<reference evidence="3" key="3">
    <citation type="submission" date="2018-08" db="UniProtKB">
        <authorList>
            <consortium name="EnsemblPlants"/>
        </authorList>
    </citation>
    <scope>IDENTIFICATION</scope>
    <source>
        <strain evidence="3">cv. Bd21</strain>
    </source>
</reference>
<dbReference type="Proteomes" id="UP000008810">
    <property type="component" value="Chromosome 3"/>
</dbReference>
<evidence type="ECO:0000313" key="3">
    <source>
        <dbReference type="EnsemblPlants" id="PNT66322"/>
    </source>
</evidence>
<accession>A0A2K2CWC5</accession>
<reference evidence="2 3" key="1">
    <citation type="journal article" date="2010" name="Nature">
        <title>Genome sequencing and analysis of the model grass Brachypodium distachyon.</title>
        <authorList>
            <consortium name="International Brachypodium Initiative"/>
        </authorList>
    </citation>
    <scope>NUCLEOTIDE SEQUENCE [LARGE SCALE GENOMIC DNA]</scope>
    <source>
        <strain evidence="2 3">Bd21</strain>
    </source>
</reference>
<name>A0A2K2CWC5_BRADI</name>
<gene>
    <name evidence="2" type="ORF">BRADI_3g10105v3</name>
</gene>
<evidence type="ECO:0000313" key="4">
    <source>
        <dbReference type="Proteomes" id="UP000008810"/>
    </source>
</evidence>
<evidence type="ECO:0000313" key="2">
    <source>
        <dbReference type="EMBL" id="PNT66322.1"/>
    </source>
</evidence>
<dbReference type="InParanoid" id="A0A2K2CWC5"/>
<proteinExistence type="predicted"/>
<organism evidence="2">
    <name type="scientific">Brachypodium distachyon</name>
    <name type="common">Purple false brome</name>
    <name type="synonym">Trachynia distachya</name>
    <dbReference type="NCBI Taxonomy" id="15368"/>
    <lineage>
        <taxon>Eukaryota</taxon>
        <taxon>Viridiplantae</taxon>
        <taxon>Streptophyta</taxon>
        <taxon>Embryophyta</taxon>
        <taxon>Tracheophyta</taxon>
        <taxon>Spermatophyta</taxon>
        <taxon>Magnoliopsida</taxon>
        <taxon>Liliopsida</taxon>
        <taxon>Poales</taxon>
        <taxon>Poaceae</taxon>
        <taxon>BOP clade</taxon>
        <taxon>Pooideae</taxon>
        <taxon>Stipodae</taxon>
        <taxon>Brachypodieae</taxon>
        <taxon>Brachypodium</taxon>
    </lineage>
</organism>
<dbReference type="EMBL" id="CM000882">
    <property type="protein sequence ID" value="PNT66322.1"/>
    <property type="molecule type" value="Genomic_DNA"/>
</dbReference>
<evidence type="ECO:0000256" key="1">
    <source>
        <dbReference type="SAM" id="MobiDB-lite"/>
    </source>
</evidence>
<dbReference type="Gramene" id="PNT66322">
    <property type="protein sequence ID" value="PNT66322"/>
    <property type="gene ID" value="BRADI_3g10105v3"/>
</dbReference>